<evidence type="ECO:0000313" key="2">
    <source>
        <dbReference type="EMBL" id="KAJ6406006.1"/>
    </source>
</evidence>
<feature type="compositionally biased region" description="Low complexity" evidence="1">
    <location>
        <begin position="26"/>
        <end position="39"/>
    </location>
</feature>
<dbReference type="AlphaFoldDB" id="A0AAD6JJ11"/>
<evidence type="ECO:0000313" key="3">
    <source>
        <dbReference type="Proteomes" id="UP001162972"/>
    </source>
</evidence>
<dbReference type="PANTHER" id="PTHR36316">
    <property type="entry name" value="OS06G0213900 PROTEIN"/>
    <property type="match status" value="1"/>
</dbReference>
<evidence type="ECO:0000256" key="1">
    <source>
        <dbReference type="SAM" id="MobiDB-lite"/>
    </source>
</evidence>
<dbReference type="EMBL" id="JAPFFJ010000017">
    <property type="protein sequence ID" value="KAJ6406006.1"/>
    <property type="molecule type" value="Genomic_DNA"/>
</dbReference>
<comment type="caution">
    <text evidence="2">The sequence shown here is derived from an EMBL/GenBank/DDBJ whole genome shotgun (WGS) entry which is preliminary data.</text>
</comment>
<keyword evidence="3" id="KW-1185">Reference proteome</keyword>
<feature type="region of interest" description="Disordered" evidence="1">
    <location>
        <begin position="15"/>
        <end position="46"/>
    </location>
</feature>
<protein>
    <submittedName>
        <fullName evidence="2">Uncharacterized protein</fullName>
    </submittedName>
</protein>
<reference evidence="2 3" key="1">
    <citation type="journal article" date="2023" name="Int. J. Mol. Sci.">
        <title>De Novo Assembly and Annotation of 11 Diverse Shrub Willow (Salix) Genomes Reveals Novel Gene Organization in Sex-Linked Regions.</title>
        <authorList>
            <person name="Hyden B."/>
            <person name="Feng K."/>
            <person name="Yates T.B."/>
            <person name="Jawdy S."/>
            <person name="Cereghino C."/>
            <person name="Smart L.B."/>
            <person name="Muchero W."/>
        </authorList>
    </citation>
    <scope>NUCLEOTIDE SEQUENCE [LARGE SCALE GENOMIC DNA]</scope>
    <source>
        <tissue evidence="2">Shoot tip</tissue>
    </source>
</reference>
<organism evidence="2 3">
    <name type="scientific">Salix udensis</name>
    <dbReference type="NCBI Taxonomy" id="889485"/>
    <lineage>
        <taxon>Eukaryota</taxon>
        <taxon>Viridiplantae</taxon>
        <taxon>Streptophyta</taxon>
        <taxon>Embryophyta</taxon>
        <taxon>Tracheophyta</taxon>
        <taxon>Spermatophyta</taxon>
        <taxon>Magnoliopsida</taxon>
        <taxon>eudicotyledons</taxon>
        <taxon>Gunneridae</taxon>
        <taxon>Pentapetalae</taxon>
        <taxon>rosids</taxon>
        <taxon>fabids</taxon>
        <taxon>Malpighiales</taxon>
        <taxon>Salicaceae</taxon>
        <taxon>Saliceae</taxon>
        <taxon>Salix</taxon>
    </lineage>
</organism>
<dbReference type="Proteomes" id="UP001162972">
    <property type="component" value="Chromosome 2"/>
</dbReference>
<accession>A0AAD6JJ11</accession>
<gene>
    <name evidence="2" type="ORF">OIU84_013882</name>
</gene>
<name>A0AAD6JJ11_9ROSI</name>
<proteinExistence type="predicted"/>
<sequence>MREKPLIYRRKDISIHFRPPSPTSSPTPAVAPMASSSSAGNTAQNPRKSLGLVANAMKRKDSFIQFFAMTGIFLLSVRSLGQKYQIHDLQEDTIALKEEQKNLTDRMKNIKRGLLHEASLDSSGLFASRLRLLFGEDH</sequence>
<dbReference type="PANTHER" id="PTHR36316:SF1">
    <property type="entry name" value="OS06G0213900 PROTEIN"/>
    <property type="match status" value="1"/>
</dbReference>